<dbReference type="InterPro" id="IPR007915">
    <property type="entry name" value="TMEM258/Ost5"/>
</dbReference>
<gene>
    <name evidence="7" type="ORF">J3R30DRAFT_3696707</name>
</gene>
<comment type="caution">
    <text evidence="7">The sequence shown here is derived from an EMBL/GenBank/DDBJ whole genome shotgun (WGS) entry which is preliminary data.</text>
</comment>
<sequence>MSEYESVQALHHSLPPFQPLISVELLPYIALILLASTFVLAFYSSTIPKTTIPGKEVPLAVIASVLGGFGVVALFCTVGVYV</sequence>
<dbReference type="GO" id="GO:0008250">
    <property type="term" value="C:oligosaccharyltransferase complex"/>
    <property type="evidence" value="ECO:0007669"/>
    <property type="project" value="UniProtKB-UniRule"/>
</dbReference>
<reference evidence="7" key="1">
    <citation type="submission" date="2022-08" db="EMBL/GenBank/DDBJ databases">
        <title>A Global Phylogenomic Analysis of the Shiitake Genus Lentinula.</title>
        <authorList>
            <consortium name="DOE Joint Genome Institute"/>
            <person name="Sierra-Patev S."/>
            <person name="Min B."/>
            <person name="Naranjo-Ortiz M."/>
            <person name="Looney B."/>
            <person name="Konkel Z."/>
            <person name="Slot J.C."/>
            <person name="Sakamoto Y."/>
            <person name="Steenwyk J.L."/>
            <person name="Rokas A."/>
            <person name="Carro J."/>
            <person name="Camarero S."/>
            <person name="Ferreira P."/>
            <person name="Molpeceres G."/>
            <person name="Ruiz-Duenas F.J."/>
            <person name="Serrano A."/>
            <person name="Henrissat B."/>
            <person name="Drula E."/>
            <person name="Hughes K.W."/>
            <person name="Mata J.L."/>
            <person name="Ishikawa N.K."/>
            <person name="Vargas-Isla R."/>
            <person name="Ushijima S."/>
            <person name="Smith C.A."/>
            <person name="Ahrendt S."/>
            <person name="Andreopoulos W."/>
            <person name="He G."/>
            <person name="Labutti K."/>
            <person name="Lipzen A."/>
            <person name="Ng V."/>
            <person name="Riley R."/>
            <person name="Sandor L."/>
            <person name="Barry K."/>
            <person name="Martinez A.T."/>
            <person name="Xiao Y."/>
            <person name="Gibbons J.G."/>
            <person name="Terashima K."/>
            <person name="Grigoriev I.V."/>
            <person name="Hibbett D.S."/>
        </authorList>
    </citation>
    <scope>NUCLEOTIDE SEQUENCE</scope>
    <source>
        <strain evidence="7">JLM2183</strain>
    </source>
</reference>
<comment type="subcellular location">
    <subcellularLocation>
        <location evidence="1 6">Membrane</location>
        <topology evidence="1 6">Multi-pass membrane protein</topology>
    </subcellularLocation>
</comment>
<name>A0A9W9ANF2_9AGAR</name>
<organism evidence="7 8">
    <name type="scientific">Lentinula aciculospora</name>
    <dbReference type="NCBI Taxonomy" id="153920"/>
    <lineage>
        <taxon>Eukaryota</taxon>
        <taxon>Fungi</taxon>
        <taxon>Dikarya</taxon>
        <taxon>Basidiomycota</taxon>
        <taxon>Agaricomycotina</taxon>
        <taxon>Agaricomycetes</taxon>
        <taxon>Agaricomycetidae</taxon>
        <taxon>Agaricales</taxon>
        <taxon>Marasmiineae</taxon>
        <taxon>Omphalotaceae</taxon>
        <taxon>Lentinula</taxon>
    </lineage>
</organism>
<keyword evidence="4 6" id="KW-1133">Transmembrane helix</keyword>
<evidence type="ECO:0000256" key="2">
    <source>
        <dbReference type="ARBA" id="ARBA00009825"/>
    </source>
</evidence>
<evidence type="ECO:0000256" key="6">
    <source>
        <dbReference type="RuleBase" id="RU367008"/>
    </source>
</evidence>
<evidence type="ECO:0000256" key="1">
    <source>
        <dbReference type="ARBA" id="ARBA00004141"/>
    </source>
</evidence>
<dbReference type="OrthoDB" id="2503643at2759"/>
<dbReference type="EMBL" id="JAOTPV010000003">
    <property type="protein sequence ID" value="KAJ4485367.1"/>
    <property type="molecule type" value="Genomic_DNA"/>
</dbReference>
<evidence type="ECO:0000256" key="3">
    <source>
        <dbReference type="ARBA" id="ARBA00022692"/>
    </source>
</evidence>
<evidence type="ECO:0000313" key="8">
    <source>
        <dbReference type="Proteomes" id="UP001150266"/>
    </source>
</evidence>
<proteinExistence type="inferred from homology"/>
<dbReference type="Pfam" id="PF05251">
    <property type="entry name" value="Ost5"/>
    <property type="match status" value="1"/>
</dbReference>
<evidence type="ECO:0000313" key="7">
    <source>
        <dbReference type="EMBL" id="KAJ4485367.1"/>
    </source>
</evidence>
<dbReference type="AlphaFoldDB" id="A0A9W9ANF2"/>
<comment type="function">
    <text evidence="6">Subunit of the oligosaccharyl transferase (OST) complex that catalyzes the initial transfer of a defined glycan (Glc(3)Man(9)GlcNAc(2) in eukaryotes) from the lipid carrier dolichol-pyrophosphate to an asparagine residue within an Asn-X-Ser/Thr consensus motif in nascent polypeptide chains, the first step in protein N-glycosylation. N-glycosylation occurs cotranslationally and the complex associates with the Sec61 complex at the channel-forming translocon complex that mediates protein translocation across the endoplasmic reticulum (ER). All subunits are required for a maximal enzyme activity.</text>
</comment>
<dbReference type="GO" id="GO:0006487">
    <property type="term" value="P:protein N-linked glycosylation"/>
    <property type="evidence" value="ECO:0007669"/>
    <property type="project" value="UniProtKB-UniRule"/>
</dbReference>
<dbReference type="Proteomes" id="UP001150266">
    <property type="component" value="Unassembled WGS sequence"/>
</dbReference>
<evidence type="ECO:0000256" key="5">
    <source>
        <dbReference type="ARBA" id="ARBA00023136"/>
    </source>
</evidence>
<comment type="similarity">
    <text evidence="2 6">Belongs to the OST5 family.</text>
</comment>
<protein>
    <recommendedName>
        <fullName evidence="6">Dolichyl-diphosphooligosaccharide-protein glycosyltransferase subunit OST5</fullName>
    </recommendedName>
</protein>
<keyword evidence="5 6" id="KW-0472">Membrane</keyword>
<evidence type="ECO:0000256" key="4">
    <source>
        <dbReference type="ARBA" id="ARBA00022989"/>
    </source>
</evidence>
<keyword evidence="8" id="KW-1185">Reference proteome</keyword>
<feature type="transmembrane region" description="Helical" evidence="6">
    <location>
        <begin position="57"/>
        <end position="81"/>
    </location>
</feature>
<comment type="subunit">
    <text evidence="6">Component of the oligosaccharyltransferase (OST) complex.</text>
</comment>
<keyword evidence="3 6" id="KW-0812">Transmembrane</keyword>
<feature type="transmembrane region" description="Helical" evidence="6">
    <location>
        <begin position="25"/>
        <end position="45"/>
    </location>
</feature>
<accession>A0A9W9ANF2</accession>